<proteinExistence type="predicted"/>
<dbReference type="InterPro" id="IPR038883">
    <property type="entry name" value="AN11006-like"/>
</dbReference>
<accession>A0A319FJ08</accession>
<dbReference type="OrthoDB" id="62952at2759"/>
<dbReference type="Proteomes" id="UP000248423">
    <property type="component" value="Unassembled WGS sequence"/>
</dbReference>
<protein>
    <submittedName>
        <fullName evidence="1">Uncharacterized protein</fullName>
    </submittedName>
</protein>
<dbReference type="PANTHER" id="PTHR42085:SF2">
    <property type="entry name" value="F-BOX DOMAIN-CONTAINING PROTEIN"/>
    <property type="match status" value="1"/>
</dbReference>
<dbReference type="PANTHER" id="PTHR42085">
    <property type="entry name" value="F-BOX DOMAIN-CONTAINING PROTEIN"/>
    <property type="match status" value="1"/>
</dbReference>
<evidence type="ECO:0000313" key="1">
    <source>
        <dbReference type="EMBL" id="PYI07523.1"/>
    </source>
</evidence>
<dbReference type="VEuPathDB" id="FungiDB:BO78DRAFT_90593"/>
<dbReference type="EMBL" id="KZ826341">
    <property type="protein sequence ID" value="PYI07523.1"/>
    <property type="molecule type" value="Genomic_DNA"/>
</dbReference>
<sequence length="232" mass="25746">MLGSSPETSSSTVTTSPLVSFLSLPIEIHNNIYERVLAIPHPLHVFQDPGCPVEVFAPAKPYAWLALIYINRQISAEARAILYGANQFTFQEIETVQRPVSLLESFLDCIGPVNAGFLSHLSINFPATERIDACPGEIRLRDDSLRRLRRLQKSCTGLKTLEALVYGRTSSSLVKEDQIENKFVREVLFNINAHLRGIVALNNMIVRVYSGSVAPPVREFLQGLGWAVVIGD</sequence>
<keyword evidence="2" id="KW-1185">Reference proteome</keyword>
<reference evidence="1 2" key="1">
    <citation type="submission" date="2018-02" db="EMBL/GenBank/DDBJ databases">
        <title>The genomes of Aspergillus section Nigri reveals drivers in fungal speciation.</title>
        <authorList>
            <consortium name="DOE Joint Genome Institute"/>
            <person name="Vesth T.C."/>
            <person name="Nybo J."/>
            <person name="Theobald S."/>
            <person name="Brandl J."/>
            <person name="Frisvad J.C."/>
            <person name="Nielsen K.F."/>
            <person name="Lyhne E.K."/>
            <person name="Kogle M.E."/>
            <person name="Kuo A."/>
            <person name="Riley R."/>
            <person name="Clum A."/>
            <person name="Nolan M."/>
            <person name="Lipzen A."/>
            <person name="Salamov A."/>
            <person name="Henrissat B."/>
            <person name="Wiebenga A."/>
            <person name="De vries R.P."/>
            <person name="Grigoriev I.V."/>
            <person name="Mortensen U.H."/>
            <person name="Andersen M.R."/>
            <person name="Baker S.E."/>
        </authorList>
    </citation>
    <scope>NUCLEOTIDE SEQUENCE [LARGE SCALE GENOMIC DNA]</scope>
    <source>
        <strain evidence="1 2">CBS 121057</strain>
    </source>
</reference>
<gene>
    <name evidence="1" type="ORF">BO78DRAFT_90593</name>
</gene>
<dbReference type="AlphaFoldDB" id="A0A319FJ08"/>
<organism evidence="1 2">
    <name type="scientific">Aspergillus sclerotiicarbonarius (strain CBS 121057 / IBT 28362)</name>
    <dbReference type="NCBI Taxonomy" id="1448318"/>
    <lineage>
        <taxon>Eukaryota</taxon>
        <taxon>Fungi</taxon>
        <taxon>Dikarya</taxon>
        <taxon>Ascomycota</taxon>
        <taxon>Pezizomycotina</taxon>
        <taxon>Eurotiomycetes</taxon>
        <taxon>Eurotiomycetidae</taxon>
        <taxon>Eurotiales</taxon>
        <taxon>Aspergillaceae</taxon>
        <taxon>Aspergillus</taxon>
        <taxon>Aspergillus subgen. Circumdati</taxon>
    </lineage>
</organism>
<name>A0A319FJ08_ASPSB</name>
<evidence type="ECO:0000313" key="2">
    <source>
        <dbReference type="Proteomes" id="UP000248423"/>
    </source>
</evidence>